<keyword evidence="3" id="KW-1185">Reference proteome</keyword>
<protein>
    <recommendedName>
        <fullName evidence="4">Phasin domain-containing protein</fullName>
    </recommendedName>
</protein>
<evidence type="ECO:0008006" key="4">
    <source>
        <dbReference type="Google" id="ProtNLM"/>
    </source>
</evidence>
<gene>
    <name evidence="2" type="ORF">SAE02_02530</name>
</gene>
<dbReference type="AlphaFoldDB" id="A0A512DI33"/>
<comment type="caution">
    <text evidence="2">The sequence shown here is derived from an EMBL/GenBank/DDBJ whole genome shotgun (WGS) entry which is preliminary data.</text>
</comment>
<evidence type="ECO:0000313" key="2">
    <source>
        <dbReference type="EMBL" id="GEO36105.1"/>
    </source>
</evidence>
<feature type="region of interest" description="Disordered" evidence="1">
    <location>
        <begin position="74"/>
        <end position="101"/>
    </location>
</feature>
<accession>A0A512DI33</accession>
<dbReference type="EMBL" id="BJYZ01000002">
    <property type="protein sequence ID" value="GEO36105.1"/>
    <property type="molecule type" value="Genomic_DNA"/>
</dbReference>
<dbReference type="OrthoDB" id="7364218at2"/>
<evidence type="ECO:0000256" key="1">
    <source>
        <dbReference type="SAM" id="MobiDB-lite"/>
    </source>
</evidence>
<feature type="compositionally biased region" description="Low complexity" evidence="1">
    <location>
        <begin position="1"/>
        <end position="22"/>
    </location>
</feature>
<evidence type="ECO:0000313" key="3">
    <source>
        <dbReference type="Proteomes" id="UP000321523"/>
    </source>
</evidence>
<feature type="region of interest" description="Disordered" evidence="1">
    <location>
        <begin position="1"/>
        <end position="39"/>
    </location>
</feature>
<proteinExistence type="predicted"/>
<sequence>MVAARTPNKTPAPAAAKSAGRPKPAPSKDRTKASVTSKVVESAVPPVADTAEAPLTVAGVEAVIEPTALPQAEPVAVEPAATPEPAPVAAASPEPDVSPEAVEPEDAGIAIDEGVEQLASMAEQVIYEAEAIAGEAAHNFQVALKAATGAHGVVPTLSGVNTYLHRSVRINAQFVEQFAAVRSPIDLVNLQVRFLEEHRLAMLEFTQNWAAQKPTA</sequence>
<dbReference type="Proteomes" id="UP000321523">
    <property type="component" value="Unassembled WGS sequence"/>
</dbReference>
<organism evidence="2 3">
    <name type="scientific">Skermanella aerolata</name>
    <dbReference type="NCBI Taxonomy" id="393310"/>
    <lineage>
        <taxon>Bacteria</taxon>
        <taxon>Pseudomonadati</taxon>
        <taxon>Pseudomonadota</taxon>
        <taxon>Alphaproteobacteria</taxon>
        <taxon>Rhodospirillales</taxon>
        <taxon>Azospirillaceae</taxon>
        <taxon>Skermanella</taxon>
    </lineage>
</organism>
<dbReference type="RefSeq" id="WP_147039999.1">
    <property type="nucleotide sequence ID" value="NZ_BJYZ01000002.1"/>
</dbReference>
<name>A0A512DI33_9PROT</name>
<reference evidence="2 3" key="1">
    <citation type="submission" date="2019-07" db="EMBL/GenBank/DDBJ databases">
        <title>Whole genome shotgun sequence of Skermanella aerolata NBRC 106429.</title>
        <authorList>
            <person name="Hosoyama A."/>
            <person name="Uohara A."/>
            <person name="Ohji S."/>
            <person name="Ichikawa N."/>
        </authorList>
    </citation>
    <scope>NUCLEOTIDE SEQUENCE [LARGE SCALE GENOMIC DNA]</scope>
    <source>
        <strain evidence="2 3">NBRC 106429</strain>
    </source>
</reference>